<dbReference type="EMBL" id="UINC01154946">
    <property type="protein sequence ID" value="SVD50506.1"/>
    <property type="molecule type" value="Genomic_DNA"/>
</dbReference>
<dbReference type="SUPFAM" id="SSF82549">
    <property type="entry name" value="DAK1/DegV-like"/>
    <property type="match status" value="1"/>
</dbReference>
<dbReference type="PANTHER" id="PTHR33434">
    <property type="entry name" value="DEGV DOMAIN-CONTAINING PROTEIN DR_1986-RELATED"/>
    <property type="match status" value="1"/>
</dbReference>
<sequence>MTVKIITDSCCDIPLDLANELNITIVPVHIHFGTKDYLDGIDIIPNEFFKMIASSESFPTTSQPSVGQFIEEFKNSDNPDGILSLHVSSKVSGTFNAAKQASDQSNLSGPINIIDSLQVSITQGFAVMRAAAAAAAGKNLHEVSNIVQETCNRATMFGLIDTVDYLVKGGRLSKTAGLIGSLLNIKPIIVTRNGEVVQYAKTRSF</sequence>
<feature type="non-terminal residue" evidence="2">
    <location>
        <position position="205"/>
    </location>
</feature>
<dbReference type="PANTHER" id="PTHR33434:SF2">
    <property type="entry name" value="FATTY ACID-BINDING PROTEIN TM_1468"/>
    <property type="match status" value="1"/>
</dbReference>
<dbReference type="GO" id="GO:0008289">
    <property type="term" value="F:lipid binding"/>
    <property type="evidence" value="ECO:0007669"/>
    <property type="project" value="UniProtKB-KW"/>
</dbReference>
<accession>A0A382VV81</accession>
<evidence type="ECO:0000256" key="1">
    <source>
        <dbReference type="ARBA" id="ARBA00023121"/>
    </source>
</evidence>
<keyword evidence="1" id="KW-0446">Lipid-binding</keyword>
<dbReference type="InterPro" id="IPR003797">
    <property type="entry name" value="DegV"/>
</dbReference>
<dbReference type="InterPro" id="IPR050270">
    <property type="entry name" value="DegV_domain_contain"/>
</dbReference>
<dbReference type="NCBIfam" id="TIGR00762">
    <property type="entry name" value="DegV"/>
    <property type="match status" value="1"/>
</dbReference>
<dbReference type="AlphaFoldDB" id="A0A382VV81"/>
<organism evidence="2">
    <name type="scientific">marine metagenome</name>
    <dbReference type="NCBI Taxonomy" id="408172"/>
    <lineage>
        <taxon>unclassified sequences</taxon>
        <taxon>metagenomes</taxon>
        <taxon>ecological metagenomes</taxon>
    </lineage>
</organism>
<evidence type="ECO:0000313" key="2">
    <source>
        <dbReference type="EMBL" id="SVD50506.1"/>
    </source>
</evidence>
<protein>
    <recommendedName>
        <fullName evidence="3">DegV family protein</fullName>
    </recommendedName>
</protein>
<dbReference type="Gene3D" id="3.40.50.10170">
    <property type="match status" value="1"/>
</dbReference>
<evidence type="ECO:0008006" key="3">
    <source>
        <dbReference type="Google" id="ProtNLM"/>
    </source>
</evidence>
<name>A0A382VV81_9ZZZZ</name>
<dbReference type="InterPro" id="IPR043168">
    <property type="entry name" value="DegV_C"/>
</dbReference>
<dbReference type="PROSITE" id="PS51482">
    <property type="entry name" value="DEGV"/>
    <property type="match status" value="1"/>
</dbReference>
<dbReference type="Pfam" id="PF02645">
    <property type="entry name" value="DegV"/>
    <property type="match status" value="1"/>
</dbReference>
<dbReference type="Gene3D" id="3.30.1180.10">
    <property type="match status" value="1"/>
</dbReference>
<gene>
    <name evidence="2" type="ORF">METZ01_LOCUS403360</name>
</gene>
<reference evidence="2" key="1">
    <citation type="submission" date="2018-05" db="EMBL/GenBank/DDBJ databases">
        <authorList>
            <person name="Lanie J.A."/>
            <person name="Ng W.-L."/>
            <person name="Kazmierczak K.M."/>
            <person name="Andrzejewski T.M."/>
            <person name="Davidsen T.M."/>
            <person name="Wayne K.J."/>
            <person name="Tettelin H."/>
            <person name="Glass J.I."/>
            <person name="Rusch D."/>
            <person name="Podicherti R."/>
            <person name="Tsui H.-C.T."/>
            <person name="Winkler M.E."/>
        </authorList>
    </citation>
    <scope>NUCLEOTIDE SEQUENCE</scope>
</reference>
<proteinExistence type="predicted"/>